<dbReference type="Gene3D" id="3.30.572.10">
    <property type="entry name" value="Thymidylate synthase/dCMP hydroxymethylase domain"/>
    <property type="match status" value="1"/>
</dbReference>
<dbReference type="PANTHER" id="PTHR11548:SF1">
    <property type="entry name" value="THYMIDYLATE SYNTHASE 1"/>
    <property type="match status" value="1"/>
</dbReference>
<dbReference type="NCBIfam" id="TIGR03284">
    <property type="entry name" value="thym_sym"/>
    <property type="match status" value="1"/>
</dbReference>
<reference evidence="6 7" key="1">
    <citation type="journal article" date="2015" name="Nature">
        <title>rRNA introns, odd ribosomes, and small enigmatic genomes across a large radiation of phyla.</title>
        <authorList>
            <person name="Brown C.T."/>
            <person name="Hug L.A."/>
            <person name="Thomas B.C."/>
            <person name="Sharon I."/>
            <person name="Castelle C.J."/>
            <person name="Singh A."/>
            <person name="Wilkins M.J."/>
            <person name="Williams K.H."/>
            <person name="Banfield J.F."/>
        </authorList>
    </citation>
    <scope>NUCLEOTIDE SEQUENCE [LARGE SCALE GENOMIC DNA]</scope>
</reference>
<evidence type="ECO:0000256" key="2">
    <source>
        <dbReference type="ARBA" id="ARBA00022603"/>
    </source>
</evidence>
<dbReference type="CDD" id="cd00351">
    <property type="entry name" value="TS_Pyrimidine_HMase"/>
    <property type="match status" value="1"/>
</dbReference>
<protein>
    <recommendedName>
        <fullName evidence="1 4">Thymidylate synthase</fullName>
        <ecNumber evidence="1 4">2.1.1.45</ecNumber>
    </recommendedName>
</protein>
<dbReference type="AlphaFoldDB" id="A0A0G1UCV3"/>
<dbReference type="InterPro" id="IPR023451">
    <property type="entry name" value="Thymidate_synth/dCMP_Mease_dom"/>
</dbReference>
<dbReference type="GO" id="GO:0004799">
    <property type="term" value="F:thymidylate synthase activity"/>
    <property type="evidence" value="ECO:0007669"/>
    <property type="project" value="UniProtKB-UniRule"/>
</dbReference>
<dbReference type="Proteomes" id="UP000034502">
    <property type="component" value="Unassembled WGS sequence"/>
</dbReference>
<dbReference type="InterPro" id="IPR045097">
    <property type="entry name" value="Thymidate_synth/dCMP_Mease"/>
</dbReference>
<dbReference type="PANTHER" id="PTHR11548">
    <property type="entry name" value="THYMIDYLATE SYNTHASE 1"/>
    <property type="match status" value="1"/>
</dbReference>
<evidence type="ECO:0000313" key="7">
    <source>
        <dbReference type="Proteomes" id="UP000034502"/>
    </source>
</evidence>
<dbReference type="GO" id="GO:0032259">
    <property type="term" value="P:methylation"/>
    <property type="evidence" value="ECO:0007669"/>
    <property type="project" value="UniProtKB-KW"/>
</dbReference>
<feature type="domain" description="Thymidylate synthase/dCMP hydroxymethylase" evidence="5">
    <location>
        <begin position="3"/>
        <end position="277"/>
    </location>
</feature>
<organism evidence="6 7">
    <name type="scientific">Candidatus Amesbacteria bacterium GW2011_GWC1_47_15</name>
    <dbReference type="NCBI Taxonomy" id="1618364"/>
    <lineage>
        <taxon>Bacteria</taxon>
        <taxon>Candidatus Amesiibacteriota</taxon>
    </lineage>
</organism>
<evidence type="ECO:0000313" key="6">
    <source>
        <dbReference type="EMBL" id="KKU63953.1"/>
    </source>
</evidence>
<keyword evidence="2" id="KW-0489">Methyltransferase</keyword>
<dbReference type="InterPro" id="IPR036926">
    <property type="entry name" value="Thymidate_synth/dCMP_Mease_sf"/>
</dbReference>
<name>A0A0G1UCV3_9BACT</name>
<evidence type="ECO:0000256" key="4">
    <source>
        <dbReference type="NCBIfam" id="TIGR03284"/>
    </source>
</evidence>
<dbReference type="SUPFAM" id="SSF55831">
    <property type="entry name" value="Thymidylate synthase/dCMP hydroxymethylase"/>
    <property type="match status" value="1"/>
</dbReference>
<accession>A0A0G1UCV3</accession>
<evidence type="ECO:0000256" key="1">
    <source>
        <dbReference type="ARBA" id="ARBA00011947"/>
    </source>
</evidence>
<dbReference type="PRINTS" id="PR00108">
    <property type="entry name" value="THYMDSNTHASE"/>
</dbReference>
<dbReference type="EMBL" id="LCNU01000015">
    <property type="protein sequence ID" value="KKU63953.1"/>
    <property type="molecule type" value="Genomic_DNA"/>
</dbReference>
<proteinExistence type="predicted"/>
<keyword evidence="3" id="KW-0808">Transferase</keyword>
<dbReference type="InterPro" id="IPR000398">
    <property type="entry name" value="Thymidylate_synthase"/>
</dbReference>
<evidence type="ECO:0000259" key="5">
    <source>
        <dbReference type="Pfam" id="PF00303"/>
    </source>
</evidence>
<evidence type="ECO:0000256" key="3">
    <source>
        <dbReference type="ARBA" id="ARBA00022679"/>
    </source>
</evidence>
<comment type="caution">
    <text evidence="6">The sequence shown here is derived from an EMBL/GenBank/DDBJ whole genome shotgun (WGS) entry which is preliminary data.</text>
</comment>
<dbReference type="STRING" id="1618364.UX86_C0015G0043"/>
<dbReference type="Pfam" id="PF00303">
    <property type="entry name" value="Thymidylat_synt"/>
    <property type="match status" value="1"/>
</dbReference>
<dbReference type="EC" id="2.1.1.45" evidence="1 4"/>
<dbReference type="GO" id="GO:0006231">
    <property type="term" value="P:dTMP biosynthetic process"/>
    <property type="evidence" value="ECO:0007669"/>
    <property type="project" value="InterPro"/>
</dbReference>
<sequence>MIEYLDLVEDVLTNGKYRESQKPEKSIDAFFRTVRYNLEDGFPLITTRDMSQAWPTLVAEKLWIMSGSTNAYDLLNNYGSKLWLKWAKAAEEKLGYKNGELGPTYGYQLRNFAGKTDQLVRVLDMLKKDPRTRKAVISYWNLGDVVNPDCTNVVDVAPCILDLHFVVLDGKLNLGYDQRSADIGVGVPFDTAQHALWLMMFAKELSLPPGELAINFHLPHVYEFQIPAMKELLKRKPYPRPRVTISDSPSGTIFDHRVEDFQLHDYQAHPAMKIPVAL</sequence>
<dbReference type="GO" id="GO:0005829">
    <property type="term" value="C:cytosol"/>
    <property type="evidence" value="ECO:0007669"/>
    <property type="project" value="TreeGrafter"/>
</dbReference>
<gene>
    <name evidence="6" type="ORF">UX86_C0015G0043</name>
</gene>